<evidence type="ECO:0000256" key="6">
    <source>
        <dbReference type="ARBA" id="ARBA00022989"/>
    </source>
</evidence>
<evidence type="ECO:0000256" key="5">
    <source>
        <dbReference type="ARBA" id="ARBA00022692"/>
    </source>
</evidence>
<dbReference type="PROSITE" id="PS51012">
    <property type="entry name" value="ABC_TM2"/>
    <property type="match status" value="1"/>
</dbReference>
<dbReference type="InterPro" id="IPR013525">
    <property type="entry name" value="ABC2_TM"/>
</dbReference>
<comment type="caution">
    <text evidence="11">The sequence shown here is derived from an EMBL/GenBank/DDBJ whole genome shotgun (WGS) entry which is preliminary data.</text>
</comment>
<evidence type="ECO:0000256" key="2">
    <source>
        <dbReference type="ARBA" id="ARBA00007783"/>
    </source>
</evidence>
<sequence length="378" mass="42092">MFINLIDSILGSRFWALFRKEFAQIFRNRQLVIQLLVPPTVFLMLFGFALNPEVENLKVGITDYSNSSASREFVQIFDQTDAFVVSRYYSEQKDMVADLATGKLTVAVTIPREFAGDVAKKRSVEVQALYDAVDANTASIASSYITQLVSDYNSRQREMGDLQKNQVRVETSIFYNPGLESSWFIVSGMFGIVLTVIGSQAAASLVVREKEAGTIEQLVMTPASNTEVILAKVCPLLVLLTLDVLIALGIARLVFDVPLRGNLLVFLIIAVLYFWVGISIGILIATYSKSEQQTQLTAFFINPPLVLLCGALTPISSMPTFIQWLSYLDPLRYFIEVCRGVLLKGVGVETLWPQVLILLVFATVLMSLSIRQFRQQLG</sequence>
<evidence type="ECO:0000256" key="8">
    <source>
        <dbReference type="SAM" id="Phobius"/>
    </source>
</evidence>
<keyword evidence="7 8" id="KW-0472">Membrane</keyword>
<feature type="transmembrane region" description="Helical" evidence="8">
    <location>
        <begin position="351"/>
        <end position="370"/>
    </location>
</feature>
<dbReference type="GO" id="GO:0005886">
    <property type="term" value="C:plasma membrane"/>
    <property type="evidence" value="ECO:0007669"/>
    <property type="project" value="UniProtKB-SubCell"/>
</dbReference>
<protein>
    <submittedName>
        <fullName evidence="11">ABC transporter permease</fullName>
    </submittedName>
</protein>
<feature type="transmembrane region" description="Helical" evidence="8">
    <location>
        <begin position="31"/>
        <end position="50"/>
    </location>
</feature>
<dbReference type="AlphaFoldDB" id="A0A0C1MX66"/>
<organism evidence="11">
    <name type="scientific">Tolypothrix bouteillei VB521301</name>
    <dbReference type="NCBI Taxonomy" id="1479485"/>
    <lineage>
        <taxon>Bacteria</taxon>
        <taxon>Bacillati</taxon>
        <taxon>Cyanobacteriota</taxon>
        <taxon>Cyanophyceae</taxon>
        <taxon>Nostocales</taxon>
        <taxon>Tolypothrichaceae</taxon>
        <taxon>Tolypothrix</taxon>
    </lineage>
</organism>
<gene>
    <name evidence="11" type="ORF">DA73_0237415</name>
    <name evidence="10" type="ORF">DA73_0400032655</name>
</gene>
<evidence type="ECO:0000256" key="1">
    <source>
        <dbReference type="ARBA" id="ARBA00004651"/>
    </source>
</evidence>
<dbReference type="OrthoDB" id="9776218at2"/>
<dbReference type="STRING" id="1479485.DA73_0237415"/>
<evidence type="ECO:0000313" key="10">
    <source>
        <dbReference type="EMBL" id="KAF3889693.1"/>
    </source>
</evidence>
<keyword evidence="3" id="KW-0813">Transport</keyword>
<reference evidence="11" key="1">
    <citation type="journal article" date="2015" name="Genome Announc.">
        <title>Draft Genome Sequence of Tolypothrix boutellei Strain VB521301.</title>
        <authorList>
            <person name="Chandrababunaidu M.M."/>
            <person name="Singh D."/>
            <person name="Sen D."/>
            <person name="Bhan S."/>
            <person name="Das S."/>
            <person name="Gupta A."/>
            <person name="Adhikary S.P."/>
            <person name="Tripathy S."/>
        </authorList>
    </citation>
    <scope>NUCLEOTIDE SEQUENCE</scope>
    <source>
        <strain evidence="11">VB521301</strain>
    </source>
</reference>
<dbReference type="InterPro" id="IPR051449">
    <property type="entry name" value="ABC-2_transporter_component"/>
</dbReference>
<evidence type="ECO:0000259" key="9">
    <source>
        <dbReference type="PROSITE" id="PS51012"/>
    </source>
</evidence>
<keyword evidence="12" id="KW-1185">Reference proteome</keyword>
<dbReference type="InterPro" id="IPR047817">
    <property type="entry name" value="ABC2_TM_bact-type"/>
</dbReference>
<feature type="domain" description="ABC transmembrane type-2" evidence="9">
    <location>
        <begin position="134"/>
        <end position="376"/>
    </location>
</feature>
<feature type="transmembrane region" description="Helical" evidence="8">
    <location>
        <begin position="228"/>
        <end position="251"/>
    </location>
</feature>
<feature type="transmembrane region" description="Helical" evidence="8">
    <location>
        <begin position="263"/>
        <end position="287"/>
    </location>
</feature>
<keyword evidence="5 8" id="KW-0812">Transmembrane</keyword>
<dbReference type="EMBL" id="JHEG02000059">
    <property type="protein sequence ID" value="KIE06917.1"/>
    <property type="molecule type" value="Genomic_DNA"/>
</dbReference>
<dbReference type="GO" id="GO:0140359">
    <property type="term" value="F:ABC-type transporter activity"/>
    <property type="evidence" value="ECO:0007669"/>
    <property type="project" value="InterPro"/>
</dbReference>
<dbReference type="Pfam" id="PF12698">
    <property type="entry name" value="ABC2_membrane_3"/>
    <property type="match status" value="1"/>
</dbReference>
<evidence type="ECO:0000256" key="3">
    <source>
        <dbReference type="ARBA" id="ARBA00022448"/>
    </source>
</evidence>
<dbReference type="RefSeq" id="WP_038085817.1">
    <property type="nucleotide sequence ID" value="NZ_JHEG04000001.1"/>
</dbReference>
<accession>A0A0C1MX66</accession>
<evidence type="ECO:0000256" key="4">
    <source>
        <dbReference type="ARBA" id="ARBA00022475"/>
    </source>
</evidence>
<proteinExistence type="inferred from homology"/>
<dbReference type="PANTHER" id="PTHR30294:SF29">
    <property type="entry name" value="MULTIDRUG ABC TRANSPORTER PERMEASE YBHS-RELATED"/>
    <property type="match status" value="1"/>
</dbReference>
<evidence type="ECO:0000313" key="12">
    <source>
        <dbReference type="Proteomes" id="UP000029738"/>
    </source>
</evidence>
<comment type="subcellular location">
    <subcellularLocation>
        <location evidence="1">Cell membrane</location>
        <topology evidence="1">Multi-pass membrane protein</topology>
    </subcellularLocation>
</comment>
<dbReference type="Proteomes" id="UP000029738">
    <property type="component" value="Unassembled WGS sequence"/>
</dbReference>
<dbReference type="PANTHER" id="PTHR30294">
    <property type="entry name" value="MEMBRANE COMPONENT OF ABC TRANSPORTER YHHJ-RELATED"/>
    <property type="match status" value="1"/>
</dbReference>
<name>A0A0C1MX66_9CYAN</name>
<keyword evidence="6 8" id="KW-1133">Transmembrane helix</keyword>
<feature type="transmembrane region" description="Helical" evidence="8">
    <location>
        <begin position="183"/>
        <end position="207"/>
    </location>
</feature>
<keyword evidence="4" id="KW-1003">Cell membrane</keyword>
<feature type="transmembrane region" description="Helical" evidence="8">
    <location>
        <begin position="299"/>
        <end position="322"/>
    </location>
</feature>
<evidence type="ECO:0000256" key="7">
    <source>
        <dbReference type="ARBA" id="ARBA00023136"/>
    </source>
</evidence>
<dbReference type="Gene3D" id="3.40.1710.10">
    <property type="entry name" value="abc type-2 transporter like domain"/>
    <property type="match status" value="1"/>
</dbReference>
<dbReference type="EMBL" id="JHEG04000001">
    <property type="protein sequence ID" value="KAF3889693.1"/>
    <property type="molecule type" value="Genomic_DNA"/>
</dbReference>
<comment type="similarity">
    <text evidence="2">Belongs to the ABC-2 integral membrane protein family.</text>
</comment>
<evidence type="ECO:0000313" key="11">
    <source>
        <dbReference type="EMBL" id="KIE06917.1"/>
    </source>
</evidence>
<reference evidence="10" key="2">
    <citation type="submission" date="2019-11" db="EMBL/GenBank/DDBJ databases">
        <title>Improved Assembly of Tolypothrix boutellei genome.</title>
        <authorList>
            <person name="Sarangi A.N."/>
            <person name="Mukherjee M."/>
            <person name="Ghosh S."/>
            <person name="Singh D."/>
            <person name="Das A."/>
            <person name="Kant S."/>
            <person name="Prusty A."/>
            <person name="Tripathy S."/>
        </authorList>
    </citation>
    <scope>NUCLEOTIDE SEQUENCE</scope>
    <source>
        <strain evidence="10">VB521301</strain>
    </source>
</reference>